<dbReference type="PANTHER" id="PTHR37449">
    <property type="match status" value="1"/>
</dbReference>
<keyword evidence="1" id="KW-0378">Hydrolase</keyword>
<gene>
    <name evidence="1" type="ORF">Tci_859395</name>
</gene>
<reference evidence="1" key="1">
    <citation type="journal article" date="2019" name="Sci. Rep.">
        <title>Draft genome of Tanacetum cinerariifolium, the natural source of mosquito coil.</title>
        <authorList>
            <person name="Yamashiro T."/>
            <person name="Shiraishi A."/>
            <person name="Satake H."/>
            <person name="Nakayama K."/>
        </authorList>
    </citation>
    <scope>NUCLEOTIDE SEQUENCE</scope>
</reference>
<dbReference type="GO" id="GO:0008237">
    <property type="term" value="F:metallopeptidase activity"/>
    <property type="evidence" value="ECO:0007669"/>
    <property type="project" value="UniProtKB-KW"/>
</dbReference>
<accession>A0A699RN07</accession>
<comment type="caution">
    <text evidence="1">The sequence shown here is derived from an EMBL/GenBank/DDBJ whole genome shotgun (WGS) entry which is preliminary data.</text>
</comment>
<proteinExistence type="predicted"/>
<evidence type="ECO:0000313" key="1">
    <source>
        <dbReference type="EMBL" id="GFC87425.1"/>
    </source>
</evidence>
<dbReference type="EMBL" id="BKCJ011110181">
    <property type="protein sequence ID" value="GFC87425.1"/>
    <property type="molecule type" value="Genomic_DNA"/>
</dbReference>
<sequence length="190" mass="21115">MVMSMLAKLSRKPEVLPESHHEKNREIVVRQAPNHGWQYSTIYIDDDYRELLDLMKQKGTTYGLDPEPFLVSAGRRIFSTLLKQPKTGNAKLTWFSVWSPSVLKPLPRFRPTASSSSMKMMDGACFLASLKRSLMRLAPLPTNISTNSLAHVMKNGTPAFSATARASNVFPVPGGPTRSTPRGILAPRFA</sequence>
<dbReference type="AlphaFoldDB" id="A0A699RN07"/>
<name>A0A699RN07_TANCI</name>
<dbReference type="GO" id="GO:0006508">
    <property type="term" value="P:proteolysis"/>
    <property type="evidence" value="ECO:0007669"/>
    <property type="project" value="UniProtKB-KW"/>
</dbReference>
<keyword evidence="1" id="KW-0482">Metalloprotease</keyword>
<dbReference type="PANTHER" id="PTHR37449:SF1">
    <property type="entry name" value="OS02G0159950 PROTEIN"/>
    <property type="match status" value="1"/>
</dbReference>
<protein>
    <submittedName>
        <fullName evidence="1">Probable inactive ATP-dependent zinc metalloprotease FTSHI 3, chloroplastic isoform X2</fullName>
    </submittedName>
</protein>
<keyword evidence="1" id="KW-0645">Protease</keyword>
<organism evidence="1">
    <name type="scientific">Tanacetum cinerariifolium</name>
    <name type="common">Dalmatian daisy</name>
    <name type="synonym">Chrysanthemum cinerariifolium</name>
    <dbReference type="NCBI Taxonomy" id="118510"/>
    <lineage>
        <taxon>Eukaryota</taxon>
        <taxon>Viridiplantae</taxon>
        <taxon>Streptophyta</taxon>
        <taxon>Embryophyta</taxon>
        <taxon>Tracheophyta</taxon>
        <taxon>Spermatophyta</taxon>
        <taxon>Magnoliopsida</taxon>
        <taxon>eudicotyledons</taxon>
        <taxon>Gunneridae</taxon>
        <taxon>Pentapetalae</taxon>
        <taxon>asterids</taxon>
        <taxon>campanulids</taxon>
        <taxon>Asterales</taxon>
        <taxon>Asteraceae</taxon>
        <taxon>Asteroideae</taxon>
        <taxon>Anthemideae</taxon>
        <taxon>Anthemidinae</taxon>
        <taxon>Tanacetum</taxon>
    </lineage>
</organism>